<evidence type="ECO:0008006" key="3">
    <source>
        <dbReference type="Google" id="ProtNLM"/>
    </source>
</evidence>
<dbReference type="GeneID" id="78018225"/>
<reference evidence="1 2" key="1">
    <citation type="submission" date="2023-12" db="EMBL/GenBank/DDBJ databases">
        <title>Baltic Sea Cyanobacteria.</title>
        <authorList>
            <person name="Delbaje E."/>
            <person name="Fewer D.P."/>
            <person name="Shishido T.K."/>
        </authorList>
    </citation>
    <scope>NUCLEOTIDE SEQUENCE [LARGE SCALE GENOMIC DNA]</scope>
    <source>
        <strain evidence="1 2">UHCC 0060</strain>
    </source>
</reference>
<sequence>MKQKIGKVLAWGFVITAILSCSNNQTKNDISQQNIPPTAVTTTNVDNQTEKIKFKTEFGAELFSLKQQDNGVKLVDANNQELARIRENTPGKFKIKNVSEEVLGYVVREKSLWKLENPDESQGLYILKRQNDSHYTLEDAANKAIYQIQGQNNSWDIKTPENSLVYQVRIKDGKTSLINSSGNTVFSTRSEISPIAFACFGLDVLTREQQAGLAYAVNLTGG</sequence>
<comment type="caution">
    <text evidence="1">The sequence shown here is derived from an EMBL/GenBank/DDBJ whole genome shotgun (WGS) entry which is preliminary data.</text>
</comment>
<proteinExistence type="predicted"/>
<accession>A0ABU5UPK7</accession>
<evidence type="ECO:0000313" key="2">
    <source>
        <dbReference type="Proteomes" id="UP001303285"/>
    </source>
</evidence>
<dbReference type="RefSeq" id="WP_006196251.1">
    <property type="nucleotide sequence ID" value="NZ_JAYGHK010000016.1"/>
</dbReference>
<gene>
    <name evidence="1" type="ORF">VB695_07045</name>
</gene>
<dbReference type="PROSITE" id="PS51257">
    <property type="entry name" value="PROKAR_LIPOPROTEIN"/>
    <property type="match status" value="1"/>
</dbReference>
<protein>
    <recommendedName>
        <fullName evidence="3">Lipoprotein</fullName>
    </recommendedName>
</protein>
<dbReference type="Proteomes" id="UP001303285">
    <property type="component" value="Unassembled WGS sequence"/>
</dbReference>
<evidence type="ECO:0000313" key="1">
    <source>
        <dbReference type="EMBL" id="MEA5607833.1"/>
    </source>
</evidence>
<name>A0ABU5UPK7_NODSP</name>
<dbReference type="EMBL" id="JAYGHK010000016">
    <property type="protein sequence ID" value="MEA5607833.1"/>
    <property type="molecule type" value="Genomic_DNA"/>
</dbReference>
<organism evidence="1 2">
    <name type="scientific">Nodularia spumigena UHCC 0060</name>
    <dbReference type="NCBI Taxonomy" id="3110300"/>
    <lineage>
        <taxon>Bacteria</taxon>
        <taxon>Bacillati</taxon>
        <taxon>Cyanobacteriota</taxon>
        <taxon>Cyanophyceae</taxon>
        <taxon>Nostocales</taxon>
        <taxon>Nodulariaceae</taxon>
        <taxon>Nodularia</taxon>
    </lineage>
</organism>
<keyword evidence="2" id="KW-1185">Reference proteome</keyword>